<protein>
    <submittedName>
        <fullName evidence="3">DUF4880 domain-containing protein</fullName>
    </submittedName>
</protein>
<feature type="domain" description="FecR N-terminal" evidence="2">
    <location>
        <begin position="20"/>
        <end position="59"/>
    </location>
</feature>
<dbReference type="PANTHER" id="PTHR30273">
    <property type="entry name" value="PERIPLASMIC SIGNAL SENSOR AND SIGMA FACTOR ACTIVATOR FECR-RELATED"/>
    <property type="match status" value="1"/>
</dbReference>
<dbReference type="OrthoDB" id="1100567at2"/>
<dbReference type="EMBL" id="CP043046">
    <property type="protein sequence ID" value="QEI06455.1"/>
    <property type="molecule type" value="Genomic_DNA"/>
</dbReference>
<name>A0A5C0AW46_9BURK</name>
<feature type="domain" description="FecR protein" evidence="1">
    <location>
        <begin position="122"/>
        <end position="224"/>
    </location>
</feature>
<dbReference type="Pfam" id="PF16220">
    <property type="entry name" value="DUF4880"/>
    <property type="match status" value="1"/>
</dbReference>
<dbReference type="PANTHER" id="PTHR30273:SF2">
    <property type="entry name" value="PROTEIN FECR"/>
    <property type="match status" value="1"/>
</dbReference>
<dbReference type="AlphaFoldDB" id="A0A5C0AW46"/>
<dbReference type="Pfam" id="PF04773">
    <property type="entry name" value="FecR"/>
    <property type="match status" value="1"/>
</dbReference>
<gene>
    <name evidence="3" type="ORF">FXN63_11890</name>
</gene>
<reference evidence="3 4" key="1">
    <citation type="submission" date="2019-08" db="EMBL/GenBank/DDBJ databases">
        <title>Amphibian skin-associated Pigmentiphaga: genome sequence and occurrence across geography and hosts.</title>
        <authorList>
            <person name="Bletz M.C."/>
            <person name="Bunk B."/>
            <person name="Sproeer C."/>
            <person name="Biwer P."/>
            <person name="Reiter S."/>
            <person name="Rabemananjara F.C.E."/>
            <person name="Schulz S."/>
            <person name="Overmann J."/>
            <person name="Vences M."/>
        </authorList>
    </citation>
    <scope>NUCLEOTIDE SEQUENCE [LARGE SCALE GENOMIC DNA]</scope>
    <source>
        <strain evidence="3 4">Mada1488</strain>
    </source>
</reference>
<dbReference type="Proteomes" id="UP000325161">
    <property type="component" value="Chromosome"/>
</dbReference>
<evidence type="ECO:0000313" key="4">
    <source>
        <dbReference type="Proteomes" id="UP000325161"/>
    </source>
</evidence>
<proteinExistence type="predicted"/>
<evidence type="ECO:0000259" key="2">
    <source>
        <dbReference type="Pfam" id="PF16220"/>
    </source>
</evidence>
<evidence type="ECO:0000259" key="1">
    <source>
        <dbReference type="Pfam" id="PF04773"/>
    </source>
</evidence>
<dbReference type="InterPro" id="IPR032623">
    <property type="entry name" value="FecR_N"/>
</dbReference>
<organism evidence="3 4">
    <name type="scientific">Pigmentiphaga aceris</name>
    <dbReference type="NCBI Taxonomy" id="1940612"/>
    <lineage>
        <taxon>Bacteria</taxon>
        <taxon>Pseudomonadati</taxon>
        <taxon>Pseudomonadota</taxon>
        <taxon>Betaproteobacteria</taxon>
        <taxon>Burkholderiales</taxon>
        <taxon>Alcaligenaceae</taxon>
        <taxon>Pigmentiphaga</taxon>
    </lineage>
</organism>
<dbReference type="PIRSF" id="PIRSF018266">
    <property type="entry name" value="FecR"/>
    <property type="match status" value="1"/>
</dbReference>
<keyword evidence="4" id="KW-1185">Reference proteome</keyword>
<evidence type="ECO:0000313" key="3">
    <source>
        <dbReference type="EMBL" id="QEI06455.1"/>
    </source>
</evidence>
<dbReference type="GO" id="GO:0016989">
    <property type="term" value="F:sigma factor antagonist activity"/>
    <property type="evidence" value="ECO:0007669"/>
    <property type="project" value="TreeGrafter"/>
</dbReference>
<dbReference type="KEGG" id="pacr:FXN63_11890"/>
<dbReference type="Gene3D" id="2.60.120.1440">
    <property type="match status" value="1"/>
</dbReference>
<dbReference type="InterPro" id="IPR012373">
    <property type="entry name" value="Ferrdict_sens_TM"/>
</dbReference>
<dbReference type="RefSeq" id="WP_148815082.1">
    <property type="nucleotide sequence ID" value="NZ_CP043046.1"/>
</dbReference>
<sequence>MAHSTGAAASRDEEALRKTAVRWYVRLCSGEASAADHLAWQQWHAAHPDHQRAWQRIESIRNTTQGVPAAIARPTLAAANERRRHVLRSLVLLGSLGAFSYGAYRVGGARTGVAPWASLLADFRTATGKQRELDLADGSRMVLNTGTAVDVSFDGAQRLVRLLAGEVLIETAKRRGLSDTGASQDSRPFMVETAHGSIRALGTRFIVRDDDARTRVTVLQDSVEVTPADGAGGPVLLRAGQQLSFSRHAAMSPGPADPAADAWTQGSLVVNDWRLGDVITELARYHTGHLACDAAVSDIRVSGAFPIHDTDKALAVIMRAFPVRVLSLTRYWIKVVPV</sequence>
<dbReference type="InterPro" id="IPR006860">
    <property type="entry name" value="FecR"/>
</dbReference>
<accession>A0A5C0AW46</accession>